<dbReference type="Proteomes" id="UP000294813">
    <property type="component" value="Unassembled WGS sequence"/>
</dbReference>
<keyword evidence="3" id="KW-0328">Glycosyltransferase</keyword>
<dbReference type="AlphaFoldDB" id="A0A4R2RP92"/>
<dbReference type="EMBL" id="SLXT01000009">
    <property type="protein sequence ID" value="TCP64529.1"/>
    <property type="molecule type" value="Genomic_DNA"/>
</dbReference>
<accession>A0A4R2RP92</accession>
<evidence type="ECO:0000313" key="7">
    <source>
        <dbReference type="EMBL" id="TCP64529.1"/>
    </source>
</evidence>
<keyword evidence="8" id="KW-1185">Reference proteome</keyword>
<evidence type="ECO:0000256" key="3">
    <source>
        <dbReference type="ARBA" id="ARBA00022676"/>
    </source>
</evidence>
<dbReference type="Pfam" id="PF04101">
    <property type="entry name" value="Glyco_tran_28_C"/>
    <property type="match status" value="1"/>
</dbReference>
<dbReference type="SUPFAM" id="SSF53756">
    <property type="entry name" value="UDP-Glycosyltransferase/glycogen phosphorylase"/>
    <property type="match status" value="1"/>
</dbReference>
<dbReference type="Gene3D" id="3.40.50.2000">
    <property type="entry name" value="Glycogen Phosphorylase B"/>
    <property type="match status" value="1"/>
</dbReference>
<dbReference type="InterPro" id="IPR007235">
    <property type="entry name" value="Glyco_trans_28_C"/>
</dbReference>
<organism evidence="7 8">
    <name type="scientific">Heliophilum fasciatum</name>
    <dbReference type="NCBI Taxonomy" id="35700"/>
    <lineage>
        <taxon>Bacteria</taxon>
        <taxon>Bacillati</taxon>
        <taxon>Bacillota</taxon>
        <taxon>Clostridia</taxon>
        <taxon>Eubacteriales</taxon>
        <taxon>Heliobacteriaceae</taxon>
        <taxon>Heliophilum</taxon>
    </lineage>
</organism>
<dbReference type="RefSeq" id="WP_165876355.1">
    <property type="nucleotide sequence ID" value="NZ_JAOQNU010000009.1"/>
</dbReference>
<sequence length="377" mass="41363">MKPTDVLLLSVEAGAGHGEAAKAVAASLQRRGLTVQIDDMFAFGPPWVFATVIGSYLQMLRWLPSLYRWGYRRAKEPSSGAMSKKLMAAYLDQLLGTALRQRIHQLQPRAILCTHPFPMGLLSRYRREGWLQGRLAGIVTDFTVHPFWVYPECDCYYVAAPALLPEAERLGVRPDKVAVTGIPINDRFSEAQQRLRWEHEQALHLPTAEHRLLLMGGSLGLGPLEAAVSQLLKLSLPQLQIIAVAGKDQQLEKRLRAMKGESPSLFVYGYTREIPALMACADLIVTKPGGLSSSEAMAMGVPQLLLPPLPGHEEDNRDFLISHHTAIAVPIEELAEQITALLVEPTVMASMRKACLNLGRPDAAAIVAGDLAEMLDG</sequence>
<dbReference type="Pfam" id="PF06925">
    <property type="entry name" value="MGDG_synth"/>
    <property type="match status" value="1"/>
</dbReference>
<evidence type="ECO:0000256" key="2">
    <source>
        <dbReference type="ARBA" id="ARBA00006962"/>
    </source>
</evidence>
<dbReference type="InterPro" id="IPR009695">
    <property type="entry name" value="Diacylglyc_glucosyltr_N"/>
</dbReference>
<dbReference type="InterPro" id="IPR050519">
    <property type="entry name" value="Glycosyltransf_28_UgtP"/>
</dbReference>
<comment type="similarity">
    <text evidence="2">Belongs to the glycosyltransferase 28 family.</text>
</comment>
<dbReference type="PANTHER" id="PTHR43025">
    <property type="entry name" value="MONOGALACTOSYLDIACYLGLYCEROL SYNTHASE"/>
    <property type="match status" value="1"/>
</dbReference>
<gene>
    <name evidence="7" type="ORF">EDD73_10970</name>
</gene>
<dbReference type="PANTHER" id="PTHR43025:SF3">
    <property type="entry name" value="MONOGALACTOSYLDIACYLGLYCEROL SYNTHASE 1, CHLOROPLASTIC"/>
    <property type="match status" value="1"/>
</dbReference>
<evidence type="ECO:0000259" key="5">
    <source>
        <dbReference type="Pfam" id="PF04101"/>
    </source>
</evidence>
<protein>
    <submittedName>
        <fullName evidence="7">Processive 1,2-diacylglycerol beta-glucosyltransferase</fullName>
    </submittedName>
</protein>
<evidence type="ECO:0000256" key="4">
    <source>
        <dbReference type="ARBA" id="ARBA00022679"/>
    </source>
</evidence>
<feature type="domain" description="Glycosyl transferase family 28 C-terminal" evidence="5">
    <location>
        <begin position="212"/>
        <end position="355"/>
    </location>
</feature>
<reference evidence="7 8" key="1">
    <citation type="submission" date="2019-03" db="EMBL/GenBank/DDBJ databases">
        <title>Genomic Encyclopedia of Type Strains, Phase IV (KMG-IV): sequencing the most valuable type-strain genomes for metagenomic binning, comparative biology and taxonomic classification.</title>
        <authorList>
            <person name="Goeker M."/>
        </authorList>
    </citation>
    <scope>NUCLEOTIDE SEQUENCE [LARGE SCALE GENOMIC DNA]</scope>
    <source>
        <strain evidence="7 8">DSM 11170</strain>
    </source>
</reference>
<dbReference type="GO" id="GO:0016758">
    <property type="term" value="F:hexosyltransferase activity"/>
    <property type="evidence" value="ECO:0007669"/>
    <property type="project" value="InterPro"/>
</dbReference>
<evidence type="ECO:0000259" key="6">
    <source>
        <dbReference type="Pfam" id="PF06925"/>
    </source>
</evidence>
<evidence type="ECO:0000313" key="8">
    <source>
        <dbReference type="Proteomes" id="UP000294813"/>
    </source>
</evidence>
<comment type="caution">
    <text evidence="7">The sequence shown here is derived from an EMBL/GenBank/DDBJ whole genome shotgun (WGS) entry which is preliminary data.</text>
</comment>
<proteinExistence type="inferred from homology"/>
<name>A0A4R2RP92_9FIRM</name>
<dbReference type="GO" id="GO:0009247">
    <property type="term" value="P:glycolipid biosynthetic process"/>
    <property type="evidence" value="ECO:0007669"/>
    <property type="project" value="InterPro"/>
</dbReference>
<evidence type="ECO:0000256" key="1">
    <source>
        <dbReference type="ARBA" id="ARBA00004370"/>
    </source>
</evidence>
<feature type="domain" description="Diacylglycerol glucosyltransferase N-terminal" evidence="6">
    <location>
        <begin position="17"/>
        <end position="184"/>
    </location>
</feature>
<dbReference type="GO" id="GO:0016020">
    <property type="term" value="C:membrane"/>
    <property type="evidence" value="ECO:0007669"/>
    <property type="project" value="UniProtKB-SubCell"/>
</dbReference>
<comment type="subcellular location">
    <subcellularLocation>
        <location evidence="1">Membrane</location>
    </subcellularLocation>
</comment>
<keyword evidence="4 7" id="KW-0808">Transferase</keyword>